<dbReference type="EMBL" id="KN838561">
    <property type="protein sequence ID" value="KIK05329.1"/>
    <property type="molecule type" value="Genomic_DNA"/>
</dbReference>
<evidence type="ECO:0000313" key="1">
    <source>
        <dbReference type="EMBL" id="KIK05329.1"/>
    </source>
</evidence>
<organism evidence="1 2">
    <name type="scientific">Laccaria amethystina LaAM-08-1</name>
    <dbReference type="NCBI Taxonomy" id="1095629"/>
    <lineage>
        <taxon>Eukaryota</taxon>
        <taxon>Fungi</taxon>
        <taxon>Dikarya</taxon>
        <taxon>Basidiomycota</taxon>
        <taxon>Agaricomycotina</taxon>
        <taxon>Agaricomycetes</taxon>
        <taxon>Agaricomycetidae</taxon>
        <taxon>Agaricales</taxon>
        <taxon>Agaricineae</taxon>
        <taxon>Hydnangiaceae</taxon>
        <taxon>Laccaria</taxon>
    </lineage>
</organism>
<dbReference type="HOGENOM" id="CLU_1073887_0_0_1"/>
<dbReference type="Proteomes" id="UP000054477">
    <property type="component" value="Unassembled WGS sequence"/>
</dbReference>
<proteinExistence type="predicted"/>
<reference evidence="1 2" key="1">
    <citation type="submission" date="2014-04" db="EMBL/GenBank/DDBJ databases">
        <authorList>
            <consortium name="DOE Joint Genome Institute"/>
            <person name="Kuo A."/>
            <person name="Kohler A."/>
            <person name="Nagy L.G."/>
            <person name="Floudas D."/>
            <person name="Copeland A."/>
            <person name="Barry K.W."/>
            <person name="Cichocki N."/>
            <person name="Veneault-Fourrey C."/>
            <person name="LaButti K."/>
            <person name="Lindquist E.A."/>
            <person name="Lipzen A."/>
            <person name="Lundell T."/>
            <person name="Morin E."/>
            <person name="Murat C."/>
            <person name="Sun H."/>
            <person name="Tunlid A."/>
            <person name="Henrissat B."/>
            <person name="Grigoriev I.V."/>
            <person name="Hibbett D.S."/>
            <person name="Martin F."/>
            <person name="Nordberg H.P."/>
            <person name="Cantor M.N."/>
            <person name="Hua S.X."/>
        </authorList>
    </citation>
    <scope>NUCLEOTIDE SEQUENCE [LARGE SCALE GENOMIC DNA]</scope>
    <source>
        <strain evidence="1 2">LaAM-08-1</strain>
    </source>
</reference>
<reference evidence="2" key="2">
    <citation type="submission" date="2015-01" db="EMBL/GenBank/DDBJ databases">
        <title>Evolutionary Origins and Diversification of the Mycorrhizal Mutualists.</title>
        <authorList>
            <consortium name="DOE Joint Genome Institute"/>
            <consortium name="Mycorrhizal Genomics Consortium"/>
            <person name="Kohler A."/>
            <person name="Kuo A."/>
            <person name="Nagy L.G."/>
            <person name="Floudas D."/>
            <person name="Copeland A."/>
            <person name="Barry K.W."/>
            <person name="Cichocki N."/>
            <person name="Veneault-Fourrey C."/>
            <person name="LaButti K."/>
            <person name="Lindquist E.A."/>
            <person name="Lipzen A."/>
            <person name="Lundell T."/>
            <person name="Morin E."/>
            <person name="Murat C."/>
            <person name="Riley R."/>
            <person name="Ohm R."/>
            <person name="Sun H."/>
            <person name="Tunlid A."/>
            <person name="Henrissat B."/>
            <person name="Grigoriev I.V."/>
            <person name="Hibbett D.S."/>
            <person name="Martin F."/>
        </authorList>
    </citation>
    <scope>NUCLEOTIDE SEQUENCE [LARGE SCALE GENOMIC DNA]</scope>
    <source>
        <strain evidence="2">LaAM-08-1</strain>
    </source>
</reference>
<evidence type="ECO:0000313" key="2">
    <source>
        <dbReference type="Proteomes" id="UP000054477"/>
    </source>
</evidence>
<gene>
    <name evidence="1" type="ORF">K443DRAFT_120626</name>
</gene>
<name>A0A0C9XUJ6_9AGAR</name>
<accession>A0A0C9XUJ6</accession>
<keyword evidence="2" id="KW-1185">Reference proteome</keyword>
<sequence length="259" mass="28952">MAISRHGPLPKLSESMRTIVIVKDDLRSPERRGRGRTAAPEAESCEARRVVVMAGQMLAFNVQRSTLTFNIQQWTELYPKLRPIMFMGLLSPKRTITLTLNLNSQLNIPTFRLGLGLELKPTLRQFIAIVVGCFVVVVHPSLASSSLKSKESNVRFLLSVNPSTPPWSTIANPSFMRITSCDLVGQPMSQRLGILLDASGYSALRVTCRLKAASHVRLSAPAFWFCVVTGLEVVRFVRVLELDERDLVWARFALATWVM</sequence>
<dbReference type="AlphaFoldDB" id="A0A0C9XUJ6"/>
<protein>
    <submittedName>
        <fullName evidence="1">Uncharacterized protein</fullName>
    </submittedName>
</protein>